<accession>A0A2V1N3T5</accession>
<comment type="caution">
    <text evidence="1">The sequence shown here is derived from an EMBL/GenBank/DDBJ whole genome shotgun (WGS) entry which is preliminary data.</text>
</comment>
<organism evidence="1 2">
    <name type="scientific">Levilactobacillus bambusae</name>
    <dbReference type="NCBI Taxonomy" id="2024736"/>
    <lineage>
        <taxon>Bacteria</taxon>
        <taxon>Bacillati</taxon>
        <taxon>Bacillota</taxon>
        <taxon>Bacilli</taxon>
        <taxon>Lactobacillales</taxon>
        <taxon>Lactobacillaceae</taxon>
        <taxon>Levilactobacillus</taxon>
    </lineage>
</organism>
<dbReference type="EMBL" id="QCXQ01000001">
    <property type="protein sequence ID" value="PWG00706.1"/>
    <property type="molecule type" value="Genomic_DNA"/>
</dbReference>
<sequence length="65" mass="7094">MNDLLNQILADVKSMSSGSTKTIQLTNVTDDHAGELIDRLSANVADADFDLDKDGTTNILHVRKH</sequence>
<dbReference type="AlphaFoldDB" id="A0A2V1N3T5"/>
<gene>
    <name evidence="1" type="ORF">DCM90_00590</name>
</gene>
<name>A0A2V1N3T5_9LACO</name>
<keyword evidence="2" id="KW-1185">Reference proteome</keyword>
<dbReference type="Proteomes" id="UP000245080">
    <property type="component" value="Unassembled WGS sequence"/>
</dbReference>
<proteinExistence type="predicted"/>
<evidence type="ECO:0000313" key="1">
    <source>
        <dbReference type="EMBL" id="PWG00706.1"/>
    </source>
</evidence>
<protein>
    <submittedName>
        <fullName evidence="1">Uncharacterized protein</fullName>
    </submittedName>
</protein>
<dbReference type="RefSeq" id="WP_109249419.1">
    <property type="nucleotide sequence ID" value="NZ_QCXQ01000001.1"/>
</dbReference>
<reference evidence="1 2" key="1">
    <citation type="journal article" date="2018" name="Int. J. Syst. Evol. Microbiol.">
        <title>Lactobacillus bambusae sp. nov., isolated from a traditional fermented Ma-bamboo shoots of Taiwan.</title>
        <authorList>
            <person name="Wang L.-T."/>
        </authorList>
    </citation>
    <scope>NUCLEOTIDE SEQUENCE [LARGE SCALE GENOMIC DNA]</scope>
    <source>
        <strain evidence="1 2">BS-W1</strain>
    </source>
</reference>
<evidence type="ECO:0000313" key="2">
    <source>
        <dbReference type="Proteomes" id="UP000245080"/>
    </source>
</evidence>